<keyword evidence="2" id="KW-0059">Arsenical resistance</keyword>
<dbReference type="FunFam" id="1.10.10.10:FF:000279">
    <property type="entry name" value="Transcriptional regulator, ArsR family"/>
    <property type="match status" value="1"/>
</dbReference>
<evidence type="ECO:0000313" key="8">
    <source>
        <dbReference type="EMBL" id="EBO7978970.1"/>
    </source>
</evidence>
<dbReference type="InterPro" id="IPR036388">
    <property type="entry name" value="WH-like_DNA-bd_sf"/>
</dbReference>
<protein>
    <recommendedName>
        <fullName evidence="6">Arsenical resistance operon repressor</fullName>
    </recommendedName>
</protein>
<keyword evidence="3" id="KW-0805">Transcription regulation</keyword>
<dbReference type="InterPro" id="IPR051081">
    <property type="entry name" value="HTH_MetalResp_TranReg"/>
</dbReference>
<dbReference type="Pfam" id="PF01022">
    <property type="entry name" value="HTH_5"/>
    <property type="match status" value="1"/>
</dbReference>
<dbReference type="PRINTS" id="PR00778">
    <property type="entry name" value="HTHARSR"/>
</dbReference>
<gene>
    <name evidence="8" type="ORF">D3F83_05180</name>
</gene>
<name>A0A5V0J8E8_SALER</name>
<keyword evidence="4" id="KW-0238">DNA-binding</keyword>
<dbReference type="InterPro" id="IPR036390">
    <property type="entry name" value="WH_DNA-bd_sf"/>
</dbReference>
<evidence type="ECO:0000256" key="5">
    <source>
        <dbReference type="ARBA" id="ARBA00023163"/>
    </source>
</evidence>
<accession>A0A5V0J8E8</accession>
<dbReference type="PANTHER" id="PTHR33154:SF18">
    <property type="entry name" value="ARSENICAL RESISTANCE OPERON REPRESSOR"/>
    <property type="match status" value="1"/>
</dbReference>
<evidence type="ECO:0000259" key="7">
    <source>
        <dbReference type="PROSITE" id="PS50987"/>
    </source>
</evidence>
<dbReference type="Gene3D" id="1.10.10.10">
    <property type="entry name" value="Winged helix-like DNA-binding domain superfamily/Winged helix DNA-binding domain"/>
    <property type="match status" value="1"/>
</dbReference>
<dbReference type="AlphaFoldDB" id="A0A5V0J8E8"/>
<dbReference type="GO" id="GO:0003677">
    <property type="term" value="F:DNA binding"/>
    <property type="evidence" value="ECO:0007669"/>
    <property type="project" value="UniProtKB-KW"/>
</dbReference>
<evidence type="ECO:0000256" key="3">
    <source>
        <dbReference type="ARBA" id="ARBA00023015"/>
    </source>
</evidence>
<keyword evidence="5" id="KW-0804">Transcription</keyword>
<evidence type="ECO:0000256" key="1">
    <source>
        <dbReference type="ARBA" id="ARBA00011432"/>
    </source>
</evidence>
<dbReference type="InterPro" id="IPR001845">
    <property type="entry name" value="HTH_ArsR_DNA-bd_dom"/>
</dbReference>
<evidence type="ECO:0000256" key="4">
    <source>
        <dbReference type="ARBA" id="ARBA00023125"/>
    </source>
</evidence>
<feature type="domain" description="HTH arsR-type" evidence="7">
    <location>
        <begin position="1"/>
        <end position="90"/>
    </location>
</feature>
<dbReference type="PROSITE" id="PS50987">
    <property type="entry name" value="HTH_ARSR_2"/>
    <property type="match status" value="1"/>
</dbReference>
<comment type="caution">
    <text evidence="8">The sequence shown here is derived from an EMBL/GenBank/DDBJ whole genome shotgun (WGS) entry which is preliminary data.</text>
</comment>
<dbReference type="InterPro" id="IPR018334">
    <property type="entry name" value="ArsR_HTH"/>
</dbReference>
<dbReference type="GO" id="GO:0003700">
    <property type="term" value="F:DNA-binding transcription factor activity"/>
    <property type="evidence" value="ECO:0007669"/>
    <property type="project" value="InterPro"/>
</dbReference>
<reference evidence="8" key="1">
    <citation type="submission" date="2018-09" db="EMBL/GenBank/DDBJ databases">
        <authorList>
            <consortium name="Veterinary Laboratory Investigation and Response Network"/>
        </authorList>
    </citation>
    <scope>NUCLEOTIDE SEQUENCE</scope>
    <source>
        <strain evidence="8">SAL-18-VL-SD-NC-0003</strain>
    </source>
</reference>
<comment type="subunit">
    <text evidence="1">Binds DNA as a homodimer.</text>
</comment>
<dbReference type="SMART" id="SM00418">
    <property type="entry name" value="HTH_ARSR"/>
    <property type="match status" value="1"/>
</dbReference>
<dbReference type="PROSITE" id="PS00846">
    <property type="entry name" value="HTH_ARSR_1"/>
    <property type="match status" value="1"/>
</dbReference>
<dbReference type="GO" id="GO:0046685">
    <property type="term" value="P:response to arsenic-containing substance"/>
    <property type="evidence" value="ECO:0007669"/>
    <property type="project" value="UniProtKB-KW"/>
</dbReference>
<dbReference type="InterPro" id="IPR011991">
    <property type="entry name" value="ArsR-like_HTH"/>
</dbReference>
<organism evidence="8">
    <name type="scientific">Salmonella enterica</name>
    <name type="common">Salmonella choleraesuis</name>
    <dbReference type="NCBI Taxonomy" id="28901"/>
    <lineage>
        <taxon>Bacteria</taxon>
        <taxon>Pseudomonadati</taxon>
        <taxon>Pseudomonadota</taxon>
        <taxon>Gammaproteobacteria</taxon>
        <taxon>Enterobacterales</taxon>
        <taxon>Enterobacteriaceae</taxon>
        <taxon>Salmonella</taxon>
    </lineage>
</organism>
<dbReference type="SUPFAM" id="SSF46785">
    <property type="entry name" value="Winged helix' DNA-binding domain"/>
    <property type="match status" value="1"/>
</dbReference>
<dbReference type="CDD" id="cd00090">
    <property type="entry name" value="HTH_ARSR"/>
    <property type="match status" value="1"/>
</dbReference>
<dbReference type="NCBIfam" id="NF033788">
    <property type="entry name" value="HTH_metalloreg"/>
    <property type="match status" value="1"/>
</dbReference>
<sequence>MLRPVQLFKILSDETRLAILMLLRESGELCVCDICAATSESQPKISRHMAILRDAEMVIDRREGKWIHYRLSPHMPAWAAETITISWQCLRNDVRKWLDKSACISCQTRETYI</sequence>
<dbReference type="PANTHER" id="PTHR33154">
    <property type="entry name" value="TRANSCRIPTIONAL REGULATOR, ARSR FAMILY"/>
    <property type="match status" value="1"/>
</dbReference>
<evidence type="ECO:0000256" key="2">
    <source>
        <dbReference type="ARBA" id="ARBA00022849"/>
    </source>
</evidence>
<dbReference type="NCBIfam" id="NF007528">
    <property type="entry name" value="PRK10141.1"/>
    <property type="match status" value="1"/>
</dbReference>
<dbReference type="EMBL" id="AAGJQW010000003">
    <property type="protein sequence ID" value="EBO7978970.1"/>
    <property type="molecule type" value="Genomic_DNA"/>
</dbReference>
<proteinExistence type="predicted"/>
<evidence type="ECO:0000256" key="6">
    <source>
        <dbReference type="ARBA" id="ARBA00039566"/>
    </source>
</evidence>